<reference evidence="1" key="2">
    <citation type="submission" date="2015-03" db="EMBL/GenBank/DDBJ databases">
        <authorList>
            <person name="Chow C.-E.T."/>
            <person name="Winget D.M."/>
            <person name="White R.A.III."/>
            <person name="Hallam S.J."/>
            <person name="Suttle C.A."/>
        </authorList>
    </citation>
    <scope>NUCLEOTIDE SEQUENCE</scope>
    <source>
        <strain evidence="1">Oxic1_10</strain>
    </source>
</reference>
<proteinExistence type="predicted"/>
<organism evidence="1">
    <name type="scientific">uncultured marine virus</name>
    <dbReference type="NCBI Taxonomy" id="186617"/>
    <lineage>
        <taxon>Viruses</taxon>
        <taxon>environmental samples</taxon>
    </lineage>
</organism>
<evidence type="ECO:0000313" key="1">
    <source>
        <dbReference type="EMBL" id="AKH48549.1"/>
    </source>
</evidence>
<name>A0A0F7L7I4_9VIRU</name>
<protein>
    <submittedName>
        <fullName evidence="1">Uncharacterized protein</fullName>
    </submittedName>
</protein>
<accession>A0A0F7L7I4</accession>
<reference evidence="1" key="1">
    <citation type="journal article" date="2015" name="Front. Microbiol.">
        <title>Combining genomic sequencing methods to explore viral diversity and reveal potential virus-host interactions.</title>
        <authorList>
            <person name="Chow C.E."/>
            <person name="Winget D.M."/>
            <person name="White R.A.III."/>
            <person name="Hallam S.J."/>
            <person name="Suttle C.A."/>
        </authorList>
    </citation>
    <scope>NUCLEOTIDE SEQUENCE</scope>
    <source>
        <strain evidence="1">Oxic1_10</strain>
    </source>
</reference>
<sequence>MNPKKMFQVQEQYDKSTHKEKVLLEKLFKLKQKKKELAFKLHHLKYHQPTL</sequence>
<dbReference type="EMBL" id="KR029605">
    <property type="protein sequence ID" value="AKH48549.1"/>
    <property type="molecule type" value="Genomic_DNA"/>
</dbReference>